<keyword evidence="2" id="KW-0378">Hydrolase</keyword>
<evidence type="ECO:0000259" key="4">
    <source>
        <dbReference type="Pfam" id="PF00149"/>
    </source>
</evidence>
<accession>A0AAN4W1E4</accession>
<dbReference type="Pfam" id="PF00149">
    <property type="entry name" value="Metallophos"/>
    <property type="match status" value="1"/>
</dbReference>
<dbReference type="SUPFAM" id="SSF56300">
    <property type="entry name" value="Metallo-dependent phosphatases"/>
    <property type="match status" value="1"/>
</dbReference>
<dbReference type="EMBL" id="BQKE01000002">
    <property type="protein sequence ID" value="GJM62941.1"/>
    <property type="molecule type" value="Genomic_DNA"/>
</dbReference>
<proteinExistence type="predicted"/>
<feature type="transmembrane region" description="Helical" evidence="3">
    <location>
        <begin position="116"/>
        <end position="136"/>
    </location>
</feature>
<organism evidence="5 6">
    <name type="scientific">Persicobacter diffluens</name>
    <dbReference type="NCBI Taxonomy" id="981"/>
    <lineage>
        <taxon>Bacteria</taxon>
        <taxon>Pseudomonadati</taxon>
        <taxon>Bacteroidota</taxon>
        <taxon>Cytophagia</taxon>
        <taxon>Cytophagales</taxon>
        <taxon>Persicobacteraceae</taxon>
        <taxon>Persicobacter</taxon>
    </lineage>
</organism>
<dbReference type="PANTHER" id="PTHR31302:SF31">
    <property type="entry name" value="PHOSPHODIESTERASE YAEI"/>
    <property type="match status" value="1"/>
</dbReference>
<dbReference type="GO" id="GO:0016020">
    <property type="term" value="C:membrane"/>
    <property type="evidence" value="ECO:0007669"/>
    <property type="project" value="GOC"/>
</dbReference>
<evidence type="ECO:0000256" key="1">
    <source>
        <dbReference type="ARBA" id="ARBA00022723"/>
    </source>
</evidence>
<evidence type="ECO:0000313" key="5">
    <source>
        <dbReference type="EMBL" id="GJM62941.1"/>
    </source>
</evidence>
<keyword evidence="1" id="KW-0479">Metal-binding</keyword>
<feature type="transmembrane region" description="Helical" evidence="3">
    <location>
        <begin position="27"/>
        <end position="51"/>
    </location>
</feature>
<dbReference type="Gene3D" id="3.60.21.10">
    <property type="match status" value="1"/>
</dbReference>
<feature type="transmembrane region" description="Helical" evidence="3">
    <location>
        <begin position="63"/>
        <end position="87"/>
    </location>
</feature>
<evidence type="ECO:0000256" key="2">
    <source>
        <dbReference type="ARBA" id="ARBA00022801"/>
    </source>
</evidence>
<evidence type="ECO:0000256" key="3">
    <source>
        <dbReference type="SAM" id="Phobius"/>
    </source>
</evidence>
<dbReference type="GO" id="GO:0008758">
    <property type="term" value="F:UDP-2,3-diacylglucosamine hydrolase activity"/>
    <property type="evidence" value="ECO:0007669"/>
    <property type="project" value="TreeGrafter"/>
</dbReference>
<dbReference type="InterPro" id="IPR051158">
    <property type="entry name" value="Metallophosphoesterase_sf"/>
</dbReference>
<comment type="caution">
    <text evidence="5">The sequence shown here is derived from an EMBL/GenBank/DDBJ whole genome shotgun (WGS) entry which is preliminary data.</text>
</comment>
<dbReference type="AlphaFoldDB" id="A0AAN4W1E4"/>
<dbReference type="PANTHER" id="PTHR31302">
    <property type="entry name" value="TRANSMEMBRANE PROTEIN WITH METALLOPHOSPHOESTERASE DOMAIN-RELATED"/>
    <property type="match status" value="1"/>
</dbReference>
<protein>
    <submittedName>
        <fullName evidence="5">Phosphoesterase</fullName>
    </submittedName>
</protein>
<feature type="domain" description="Calcineurin-like phosphoesterase" evidence="4">
    <location>
        <begin position="161"/>
        <end position="340"/>
    </location>
</feature>
<evidence type="ECO:0000313" key="6">
    <source>
        <dbReference type="Proteomes" id="UP001310022"/>
    </source>
</evidence>
<sequence length="402" mass="45131">MIILVFLLILTGFDIYLYNGIRPLFSAQASVFTGLYFLISAASVIGLILYGSTIQQAADPPPFIDQIFAFGMVVILAKALAIAPLLLQDVYRSGQWLLSSLSQFSIDSFPKSSTFFSYWAAGQWSIMFLVLMYGVAIGKYDFQVQHHSLTFENLPQAFDGFKVLQISDAHLGAFKDPAKVDKAIALIQEQKADAIVFTGDMVNNLATEASPFVEKFASLQAPYGKYTILGNHDYAEYVPWPSEKARQQNLQHLIQLEKTMGFQVLMNESASIEKDGESINIVGVENWGIPPFPQYGDLKRAMQDNDPNDFNILLSHDPSHWEQEVWGENIALTLSGHTHGMQFGIKIGNWEWSPVKWKYERWGGLYQKAEQYLYVNRGFGSHGYPGRVGMAPEITVLELKRG</sequence>
<keyword evidence="3" id="KW-1133">Transmembrane helix</keyword>
<keyword evidence="3" id="KW-0812">Transmembrane</keyword>
<reference evidence="5 6" key="1">
    <citation type="submission" date="2021-12" db="EMBL/GenBank/DDBJ databases">
        <title>Genome sequencing of bacteria with rrn-lacking chromosome and rrn-plasmid.</title>
        <authorList>
            <person name="Anda M."/>
            <person name="Iwasaki W."/>
        </authorList>
    </citation>
    <scope>NUCLEOTIDE SEQUENCE [LARGE SCALE GENOMIC DNA]</scope>
    <source>
        <strain evidence="5 6">NBRC 15940</strain>
    </source>
</reference>
<dbReference type="InterPro" id="IPR029052">
    <property type="entry name" value="Metallo-depent_PP-like"/>
</dbReference>
<name>A0AAN4W1E4_9BACT</name>
<gene>
    <name evidence="5" type="ORF">PEDI_34930</name>
</gene>
<keyword evidence="3" id="KW-0472">Membrane</keyword>
<dbReference type="RefSeq" id="WP_338238164.1">
    <property type="nucleotide sequence ID" value="NZ_BQKE01000002.1"/>
</dbReference>
<dbReference type="GO" id="GO:0009245">
    <property type="term" value="P:lipid A biosynthetic process"/>
    <property type="evidence" value="ECO:0007669"/>
    <property type="project" value="TreeGrafter"/>
</dbReference>
<dbReference type="Proteomes" id="UP001310022">
    <property type="component" value="Unassembled WGS sequence"/>
</dbReference>
<dbReference type="CDD" id="cd07385">
    <property type="entry name" value="MPP_YkuE_C"/>
    <property type="match status" value="1"/>
</dbReference>
<keyword evidence="6" id="KW-1185">Reference proteome</keyword>
<dbReference type="GO" id="GO:0046872">
    <property type="term" value="F:metal ion binding"/>
    <property type="evidence" value="ECO:0007669"/>
    <property type="project" value="UniProtKB-KW"/>
</dbReference>
<dbReference type="InterPro" id="IPR004843">
    <property type="entry name" value="Calcineurin-like_PHP"/>
</dbReference>